<comment type="caution">
    <text evidence="2">The sequence shown here is derived from an EMBL/GenBank/DDBJ whole genome shotgun (WGS) entry which is preliminary data.</text>
</comment>
<sequence>MSILSDDSLEFAKKHITKFYDSDFFPRAFEFDALWHSWDEVKKELSSKNIAKHWVTSPKTLTSMKPKGGFRVVQQLDPLDTIVYTALAYSIADEVENARIPKDQHVACSYRIDLDEGSLFAEGNGFGEFTAQSEKLANEKEYVLATDITDFYNQIYLHRLNNAIEYADSSLKPIGDDIEGFLSRLNGKASQGVPVGPAASIIMSEAVMMDIDEFLINKGVFHTRYVDDFRIFSNSKEQLLSVLEDLTLYLYENHRLTLSGDKTKIIETEKYVSEILHNHYELERVDIFHTLEIFNPYSGEHEEIEVPIENEEELADEQISLLAEKVLERKILDLGLSRALLRKAKSYKTPSLAEIIFENFDFFTPVINDVCLYLSAITNADFVDQWKNELIALTQTASMNRDLVRIWFEWYLSNNLDLLKVTPLKQFIFLGPNIISQSQAAIVSKNLAWVRDKKADLYTVGAWERRSILRATQILPSDEREHWLKLTETTSPIMIDRWVAKWVREAL</sequence>
<dbReference type="InterPro" id="IPR000477">
    <property type="entry name" value="RT_dom"/>
</dbReference>
<name>A0ABT1UI03_9GAMM</name>
<feature type="domain" description="Reverse transcriptase" evidence="1">
    <location>
        <begin position="44"/>
        <end position="276"/>
    </location>
</feature>
<gene>
    <name evidence="2" type="ORF">NP603_12180</name>
</gene>
<dbReference type="PROSITE" id="PS50878">
    <property type="entry name" value="RT_POL"/>
    <property type="match status" value="1"/>
</dbReference>
<dbReference type="InterPro" id="IPR043502">
    <property type="entry name" value="DNA/RNA_pol_sf"/>
</dbReference>
<evidence type="ECO:0000313" key="3">
    <source>
        <dbReference type="Proteomes" id="UP001524569"/>
    </source>
</evidence>
<keyword evidence="2" id="KW-0548">Nucleotidyltransferase</keyword>
<dbReference type="GO" id="GO:0003964">
    <property type="term" value="F:RNA-directed DNA polymerase activity"/>
    <property type="evidence" value="ECO:0007669"/>
    <property type="project" value="UniProtKB-KW"/>
</dbReference>
<dbReference type="EMBL" id="JANIBM010000013">
    <property type="protein sequence ID" value="MCQ8181868.1"/>
    <property type="molecule type" value="Genomic_DNA"/>
</dbReference>
<dbReference type="Pfam" id="PF00078">
    <property type="entry name" value="RVT_1"/>
    <property type="match status" value="1"/>
</dbReference>
<organism evidence="2 3">
    <name type="scientific">Methylomonas aurea</name>
    <dbReference type="NCBI Taxonomy" id="2952224"/>
    <lineage>
        <taxon>Bacteria</taxon>
        <taxon>Pseudomonadati</taxon>
        <taxon>Pseudomonadota</taxon>
        <taxon>Gammaproteobacteria</taxon>
        <taxon>Methylococcales</taxon>
        <taxon>Methylococcaceae</taxon>
        <taxon>Methylomonas</taxon>
    </lineage>
</organism>
<proteinExistence type="predicted"/>
<reference evidence="2 3" key="1">
    <citation type="submission" date="2022-07" db="EMBL/GenBank/DDBJ databases">
        <title>Methylomonas rivi sp. nov., Methylomonas rosea sp. nov., Methylomonas aureus sp. nov. and Methylomonas subterranea sp. nov., four novel methanotrophs isolated from a freshwater creek and the deep terrestrial subsurface.</title>
        <authorList>
            <person name="Abin C."/>
            <person name="Sankaranarayanan K."/>
            <person name="Garner C."/>
            <person name="Sindelar R."/>
            <person name="Kotary K."/>
            <person name="Garner R."/>
            <person name="Barclay S."/>
            <person name="Lawson P."/>
            <person name="Krumholz L."/>
        </authorList>
    </citation>
    <scope>NUCLEOTIDE SEQUENCE [LARGE SCALE GENOMIC DNA]</scope>
    <source>
        <strain evidence="2 3">SURF-1</strain>
    </source>
</reference>
<dbReference type="RefSeq" id="WP_256611156.1">
    <property type="nucleotide sequence ID" value="NZ_JANIBM010000013.1"/>
</dbReference>
<keyword evidence="3" id="KW-1185">Reference proteome</keyword>
<keyword evidence="2" id="KW-0808">Transferase</keyword>
<dbReference type="InterPro" id="IPR043128">
    <property type="entry name" value="Rev_trsase/Diguanyl_cyclase"/>
</dbReference>
<dbReference type="Gene3D" id="3.30.70.270">
    <property type="match status" value="1"/>
</dbReference>
<dbReference type="CDD" id="cd01646">
    <property type="entry name" value="RT_Bac_retron_I"/>
    <property type="match status" value="1"/>
</dbReference>
<keyword evidence="2" id="KW-0695">RNA-directed DNA polymerase</keyword>
<dbReference type="SUPFAM" id="SSF56672">
    <property type="entry name" value="DNA/RNA polymerases"/>
    <property type="match status" value="1"/>
</dbReference>
<accession>A0ABT1UI03</accession>
<evidence type="ECO:0000313" key="2">
    <source>
        <dbReference type="EMBL" id="MCQ8181868.1"/>
    </source>
</evidence>
<dbReference type="Proteomes" id="UP001524569">
    <property type="component" value="Unassembled WGS sequence"/>
</dbReference>
<evidence type="ECO:0000259" key="1">
    <source>
        <dbReference type="PROSITE" id="PS50878"/>
    </source>
</evidence>
<protein>
    <submittedName>
        <fullName evidence="2">RNA-directed DNA polymerase</fullName>
    </submittedName>
</protein>